<dbReference type="RefSeq" id="WP_096206003.1">
    <property type="nucleotide sequence ID" value="NZ_FZMP01000174.1"/>
</dbReference>
<feature type="binding site" evidence="9">
    <location>
        <position position="41"/>
    </location>
    <ligand>
        <name>substrate</name>
    </ligand>
</feature>
<dbReference type="PANTHER" id="PTHR43210:SF2">
    <property type="entry name" value="ATP-DEPENDENT DETHIOBIOTIN SYNTHETASE BIOD 2"/>
    <property type="match status" value="1"/>
</dbReference>
<comment type="catalytic activity">
    <reaction evidence="9">
        <text>(7R,8S)-7,8-diammoniononanoate + CO2 + ATP = (4R,5S)-dethiobiotin + ADP + phosphate + 3 H(+)</text>
        <dbReference type="Rhea" id="RHEA:15805"/>
        <dbReference type="ChEBI" id="CHEBI:15378"/>
        <dbReference type="ChEBI" id="CHEBI:16526"/>
        <dbReference type="ChEBI" id="CHEBI:30616"/>
        <dbReference type="ChEBI" id="CHEBI:43474"/>
        <dbReference type="ChEBI" id="CHEBI:149469"/>
        <dbReference type="ChEBI" id="CHEBI:149473"/>
        <dbReference type="ChEBI" id="CHEBI:456216"/>
        <dbReference type="EC" id="6.3.3.3"/>
    </reaction>
</comment>
<keyword evidence="5 9" id="KW-0093">Biotin biosynthesis</keyword>
<comment type="subcellular location">
    <subcellularLocation>
        <location evidence="9">Cytoplasm</location>
    </subcellularLocation>
</comment>
<dbReference type="SUPFAM" id="SSF52540">
    <property type="entry name" value="P-loop containing nucleoside triphosphate hydrolases"/>
    <property type="match status" value="1"/>
</dbReference>
<dbReference type="GO" id="GO:0042803">
    <property type="term" value="F:protein homodimerization activity"/>
    <property type="evidence" value="ECO:0007669"/>
    <property type="project" value="UniProtKB-ARBA"/>
</dbReference>
<feature type="binding site" evidence="9">
    <location>
        <begin position="175"/>
        <end position="176"/>
    </location>
    <ligand>
        <name>ATP</name>
        <dbReference type="ChEBI" id="CHEBI:30616"/>
    </ligand>
</feature>
<dbReference type="InterPro" id="IPR027417">
    <property type="entry name" value="P-loop_NTPase"/>
</dbReference>
<comment type="pathway">
    <text evidence="9">Cofactor biosynthesis; biotin biosynthesis; biotin from 7,8-diaminononanoate: step 1/2.</text>
</comment>
<keyword evidence="2 9" id="KW-0436">Ligase</keyword>
<protein>
    <recommendedName>
        <fullName evidence="9">ATP-dependent dethiobiotin synthetase BioD</fullName>
        <ecNumber evidence="9">6.3.3.3</ecNumber>
    </recommendedName>
    <alternativeName>
        <fullName evidence="9">DTB synthetase</fullName>
        <shortName evidence="9">DTBS</shortName>
    </alternativeName>
    <alternativeName>
        <fullName evidence="9">Dethiobiotin synthase</fullName>
    </alternativeName>
</protein>
<sequence>MAGIFITGTDTNIGKTAVAAGLAGALKNKGYNVGVMKPVQSGAAARNGKLYSQDAEFLMDVIGEQGETGLICPVLLREALAPSVAAELEGKTIDLNLIRNAYLELERMHDIVIVEGAGGIAVPLKNKFLISDLITYLGMPAIIVARAALGTINHTFLTLEHAKRTGIPVIGVIVNNYRGGVAEETSPKIINELTGIPVLGIIPHDPAIDVEWGRPGDIVSLVEESIDIERIIHFIF</sequence>
<comment type="function">
    <text evidence="9">Catalyzes a mechanistically unusual reaction, the ATP-dependent insertion of CO2 between the N7 and N8 nitrogen atoms of 7,8-diaminopelargonic acid (DAPA, also called 7,8-diammoniononanoate) to form a ureido ring.</text>
</comment>
<feature type="binding site" evidence="9">
    <location>
        <position position="16"/>
    </location>
    <ligand>
        <name>Mg(2+)</name>
        <dbReference type="ChEBI" id="CHEBI:18420"/>
    </ligand>
</feature>
<dbReference type="Gene3D" id="3.40.50.300">
    <property type="entry name" value="P-loop containing nucleotide triphosphate hydrolases"/>
    <property type="match status" value="1"/>
</dbReference>
<feature type="binding site" evidence="9">
    <location>
        <position position="115"/>
    </location>
    <ligand>
        <name>Mg(2+)</name>
        <dbReference type="ChEBI" id="CHEBI:18420"/>
    </ligand>
</feature>
<keyword evidence="11" id="KW-1185">Reference proteome</keyword>
<keyword evidence="1 9" id="KW-0963">Cytoplasm</keyword>
<feature type="binding site" evidence="9">
    <location>
        <begin position="115"/>
        <end position="118"/>
    </location>
    <ligand>
        <name>ATP</name>
        <dbReference type="ChEBI" id="CHEBI:30616"/>
    </ligand>
</feature>
<feature type="binding site" evidence="9">
    <location>
        <position position="54"/>
    </location>
    <ligand>
        <name>ATP</name>
        <dbReference type="ChEBI" id="CHEBI:30616"/>
    </ligand>
</feature>
<name>A0A284VPT7_9EURY</name>
<feature type="active site" evidence="9">
    <location>
        <position position="37"/>
    </location>
</feature>
<dbReference type="EMBL" id="FZMP01000174">
    <property type="protein sequence ID" value="SNQ61296.1"/>
    <property type="molecule type" value="Genomic_DNA"/>
</dbReference>
<gene>
    <name evidence="9 10" type="primary">bioD</name>
    <name evidence="10" type="ORF">MNV_30029</name>
</gene>
<proteinExistence type="inferred from homology"/>
<dbReference type="GO" id="GO:0005524">
    <property type="term" value="F:ATP binding"/>
    <property type="evidence" value="ECO:0007669"/>
    <property type="project" value="UniProtKB-UniRule"/>
</dbReference>
<dbReference type="PANTHER" id="PTHR43210">
    <property type="entry name" value="DETHIOBIOTIN SYNTHETASE"/>
    <property type="match status" value="1"/>
</dbReference>
<keyword evidence="4 9" id="KW-0547">Nucleotide-binding</keyword>
<evidence type="ECO:0000313" key="10">
    <source>
        <dbReference type="EMBL" id="SNQ61296.1"/>
    </source>
</evidence>
<evidence type="ECO:0000313" key="11">
    <source>
        <dbReference type="Proteomes" id="UP000218615"/>
    </source>
</evidence>
<evidence type="ECO:0000256" key="1">
    <source>
        <dbReference type="ARBA" id="ARBA00022490"/>
    </source>
</evidence>
<dbReference type="AlphaFoldDB" id="A0A284VPT7"/>
<evidence type="ECO:0000256" key="9">
    <source>
        <dbReference type="HAMAP-Rule" id="MF_00336"/>
    </source>
</evidence>
<dbReference type="GO" id="GO:0005829">
    <property type="term" value="C:cytosol"/>
    <property type="evidence" value="ECO:0007669"/>
    <property type="project" value="TreeGrafter"/>
</dbReference>
<keyword evidence="6 9" id="KW-0067">ATP-binding</keyword>
<evidence type="ECO:0000256" key="4">
    <source>
        <dbReference type="ARBA" id="ARBA00022741"/>
    </source>
</evidence>
<comment type="caution">
    <text evidence="9">Lacks conserved residue(s) required for the propagation of feature annotation.</text>
</comment>
<dbReference type="CDD" id="cd03109">
    <property type="entry name" value="DTBS"/>
    <property type="match status" value="1"/>
</dbReference>
<evidence type="ECO:0000256" key="8">
    <source>
        <dbReference type="ARBA" id="ARBA00047386"/>
    </source>
</evidence>
<evidence type="ECO:0000256" key="6">
    <source>
        <dbReference type="ARBA" id="ARBA00022840"/>
    </source>
</evidence>
<dbReference type="EC" id="6.3.3.3" evidence="9"/>
<comment type="subunit">
    <text evidence="9">Homodimer.</text>
</comment>
<evidence type="ECO:0000256" key="2">
    <source>
        <dbReference type="ARBA" id="ARBA00022598"/>
    </source>
</evidence>
<dbReference type="GO" id="GO:0009102">
    <property type="term" value="P:biotin biosynthetic process"/>
    <property type="evidence" value="ECO:0007669"/>
    <property type="project" value="UniProtKB-UniRule"/>
</dbReference>
<dbReference type="OrthoDB" id="50320at2157"/>
<evidence type="ECO:0000256" key="5">
    <source>
        <dbReference type="ARBA" id="ARBA00022756"/>
    </source>
</evidence>
<feature type="binding site" evidence="9">
    <location>
        <position position="54"/>
    </location>
    <ligand>
        <name>Mg(2+)</name>
        <dbReference type="ChEBI" id="CHEBI:18420"/>
    </ligand>
</feature>
<dbReference type="InterPro" id="IPR004472">
    <property type="entry name" value="DTB_synth_BioD"/>
</dbReference>
<dbReference type="Proteomes" id="UP000218615">
    <property type="component" value="Unassembled WGS sequence"/>
</dbReference>
<dbReference type="GO" id="GO:0004141">
    <property type="term" value="F:dethiobiotin synthase activity"/>
    <property type="evidence" value="ECO:0007669"/>
    <property type="project" value="UniProtKB-UniRule"/>
</dbReference>
<organism evidence="10 11">
    <name type="scientific">Candidatus Methanoperedens nitratireducens</name>
    <dbReference type="NCBI Taxonomy" id="1392998"/>
    <lineage>
        <taxon>Archaea</taxon>
        <taxon>Methanobacteriati</taxon>
        <taxon>Methanobacteriota</taxon>
        <taxon>Stenosarchaea group</taxon>
        <taxon>Methanomicrobia</taxon>
        <taxon>Methanosarcinales</taxon>
        <taxon>ANME-2 cluster</taxon>
        <taxon>Candidatus Methanoperedentaceae</taxon>
        <taxon>Candidatus Methanoperedens</taxon>
    </lineage>
</organism>
<dbReference type="PIRSF" id="PIRSF006755">
    <property type="entry name" value="DTB_synth"/>
    <property type="match status" value="1"/>
</dbReference>
<evidence type="ECO:0000256" key="7">
    <source>
        <dbReference type="ARBA" id="ARBA00022842"/>
    </source>
</evidence>
<dbReference type="HAMAP" id="MF_00336">
    <property type="entry name" value="BioD"/>
    <property type="match status" value="1"/>
</dbReference>
<dbReference type="Pfam" id="PF13500">
    <property type="entry name" value="AAA_26"/>
    <property type="match status" value="1"/>
</dbReference>
<comment type="similarity">
    <text evidence="9">Belongs to the dethiobiotin synthetase family.</text>
</comment>
<comment type="cofactor">
    <cofactor evidence="9">
        <name>Mg(2+)</name>
        <dbReference type="ChEBI" id="CHEBI:18420"/>
    </cofactor>
</comment>
<keyword evidence="7 9" id="KW-0460">Magnesium</keyword>
<reference evidence="11" key="1">
    <citation type="submission" date="2017-06" db="EMBL/GenBank/DDBJ databases">
        <authorList>
            <person name="Cremers G."/>
        </authorList>
    </citation>
    <scope>NUCLEOTIDE SEQUENCE [LARGE SCALE GENOMIC DNA]</scope>
</reference>
<evidence type="ECO:0000256" key="3">
    <source>
        <dbReference type="ARBA" id="ARBA00022723"/>
    </source>
</evidence>
<dbReference type="UniPathway" id="UPA00078">
    <property type="reaction ID" value="UER00161"/>
</dbReference>
<comment type="catalytic activity">
    <reaction evidence="8">
        <text>(7R,8S)-8-amino-7-(carboxyamino)nonanoate + ATP = (4R,5S)-dethiobiotin + ADP + phosphate + H(+)</text>
        <dbReference type="Rhea" id="RHEA:63684"/>
        <dbReference type="ChEBI" id="CHEBI:15378"/>
        <dbReference type="ChEBI" id="CHEBI:30616"/>
        <dbReference type="ChEBI" id="CHEBI:43474"/>
        <dbReference type="ChEBI" id="CHEBI:149470"/>
        <dbReference type="ChEBI" id="CHEBI:149473"/>
        <dbReference type="ChEBI" id="CHEBI:456216"/>
    </reaction>
</comment>
<accession>A0A284VPT7</accession>
<dbReference type="NCBIfam" id="TIGR00347">
    <property type="entry name" value="bioD"/>
    <property type="match status" value="1"/>
</dbReference>
<dbReference type="GO" id="GO:0000287">
    <property type="term" value="F:magnesium ion binding"/>
    <property type="evidence" value="ECO:0007669"/>
    <property type="project" value="UniProtKB-UniRule"/>
</dbReference>
<dbReference type="FunFam" id="3.40.50.300:FF:000292">
    <property type="entry name" value="ATP-dependent dethiobiotin synthetase BioD"/>
    <property type="match status" value="1"/>
</dbReference>
<keyword evidence="3 9" id="KW-0479">Metal-binding</keyword>